<dbReference type="EMBL" id="BLRU01000327">
    <property type="protein sequence ID" value="GFP20261.1"/>
    <property type="molecule type" value="Genomic_DNA"/>
</dbReference>
<protein>
    <recommendedName>
        <fullName evidence="1">Transposase IS66 central domain-containing protein</fullName>
    </recommendedName>
</protein>
<dbReference type="PANTHER" id="PTHR33678">
    <property type="entry name" value="BLL1576 PROTEIN"/>
    <property type="match status" value="1"/>
</dbReference>
<name>A0A6V8NLM5_9ACTN</name>
<organism evidence="2 3">
    <name type="scientific">Candidatus Hakubella thermalkaliphila</name>
    <dbReference type="NCBI Taxonomy" id="2754717"/>
    <lineage>
        <taxon>Bacteria</taxon>
        <taxon>Bacillati</taxon>
        <taxon>Actinomycetota</taxon>
        <taxon>Actinomycetota incertae sedis</taxon>
        <taxon>Candidatus Hakubellales</taxon>
        <taxon>Candidatus Hakubellaceae</taxon>
        <taxon>Candidatus Hakubella</taxon>
    </lineage>
</organism>
<evidence type="ECO:0000313" key="2">
    <source>
        <dbReference type="EMBL" id="GFP20261.1"/>
    </source>
</evidence>
<reference evidence="2 3" key="1">
    <citation type="journal article" date="2020" name="Front. Microbiol.">
        <title>Single-cell genomics of novel Actinobacteria with the Wood-Ljungdahl pathway discovered in a serpentinizing system.</title>
        <authorList>
            <person name="Merino N."/>
            <person name="Kawai M."/>
            <person name="Boyd E.S."/>
            <person name="Colman D.R."/>
            <person name="McGlynn S.E."/>
            <person name="Nealson K.H."/>
            <person name="Kurokawa K."/>
            <person name="Hongoh Y."/>
        </authorList>
    </citation>
    <scope>NUCLEOTIDE SEQUENCE [LARGE SCALE GENOMIC DNA]</scope>
    <source>
        <strain evidence="2 3">S03</strain>
    </source>
</reference>
<dbReference type="PANTHER" id="PTHR33678:SF2">
    <property type="match status" value="1"/>
</dbReference>
<comment type="caution">
    <text evidence="2">The sequence shown here is derived from an EMBL/GenBank/DDBJ whole genome shotgun (WGS) entry which is preliminary data.</text>
</comment>
<gene>
    <name evidence="2" type="ORF">HKBW3S03_01763</name>
</gene>
<evidence type="ECO:0000259" key="1">
    <source>
        <dbReference type="Pfam" id="PF03050"/>
    </source>
</evidence>
<evidence type="ECO:0000313" key="3">
    <source>
        <dbReference type="Proteomes" id="UP000574717"/>
    </source>
</evidence>
<accession>A0A6V8NLM5</accession>
<dbReference type="Pfam" id="PF03050">
    <property type="entry name" value="DDE_Tnp_IS66"/>
    <property type="match status" value="1"/>
</dbReference>
<dbReference type="NCBIfam" id="NF033517">
    <property type="entry name" value="transpos_IS66"/>
    <property type="match status" value="1"/>
</dbReference>
<dbReference type="InterPro" id="IPR004291">
    <property type="entry name" value="Transposase_IS66_central"/>
</dbReference>
<feature type="non-terminal residue" evidence="2">
    <location>
        <position position="1"/>
    </location>
</feature>
<dbReference type="InterPro" id="IPR052344">
    <property type="entry name" value="Transposase-related"/>
</dbReference>
<dbReference type="Proteomes" id="UP000574717">
    <property type="component" value="Unassembled WGS sequence"/>
</dbReference>
<dbReference type="AlphaFoldDB" id="A0A6V8NLM5"/>
<feature type="domain" description="Transposase IS66 central" evidence="1">
    <location>
        <begin position="1"/>
        <end position="270"/>
    </location>
</feature>
<proteinExistence type="predicted"/>
<dbReference type="RefSeq" id="WP_176237275.1">
    <property type="nucleotide sequence ID" value="NZ_BLRU01000327.1"/>
</dbReference>
<sequence>KGYFGPAAMAVAQYLRYQAKLPFDKVSKIFKDLFGMEITQQALVGFDKKTAHQAEPLYKMLEEKARWSKSINADETGWKVASDNAWLWCFVNNQIVLYKIDRSRGSAVVEEVLGKNYPGVLGSDCYSSYNSVKAKAKQKCLTHYEGEAKDIEKFYPYDEEAIAFTSQLKDIFKRAREVKKDWKVEKISDEEAREKAEEFEGELDELSKNPLKNEEAEKLRARLIRHRKENFTFLRYHDVDPDNNIAERALRPSVIMRKITYGNNSDTGAENHQIMMSVIETAKMNGVNPLHMLMKLTSGREFEELKQLLLGNCQQGAPG</sequence>